<evidence type="ECO:0000313" key="17">
    <source>
        <dbReference type="Proteomes" id="UP000570517"/>
    </source>
</evidence>
<evidence type="ECO:0000256" key="13">
    <source>
        <dbReference type="RuleBase" id="RU362081"/>
    </source>
</evidence>
<dbReference type="Pfam" id="PF00702">
    <property type="entry name" value="Hydrolase"/>
    <property type="match status" value="1"/>
</dbReference>
<gene>
    <name evidence="16" type="ORF">HLY00_4244</name>
</gene>
<dbReference type="CDD" id="cd00371">
    <property type="entry name" value="HMA"/>
    <property type="match status" value="1"/>
</dbReference>
<dbReference type="NCBIfam" id="TIGR01511">
    <property type="entry name" value="ATPase-IB1_Cu"/>
    <property type="match status" value="1"/>
</dbReference>
<dbReference type="PROSITE" id="PS00154">
    <property type="entry name" value="ATPASE_E1_E2"/>
    <property type="match status" value="1"/>
</dbReference>
<evidence type="ECO:0000256" key="12">
    <source>
        <dbReference type="ARBA" id="ARBA00074171"/>
    </source>
</evidence>
<dbReference type="PROSITE" id="PS01229">
    <property type="entry name" value="COF_2"/>
    <property type="match status" value="1"/>
</dbReference>
<keyword evidence="7 13" id="KW-0067">ATP-binding</keyword>
<dbReference type="PANTHER" id="PTHR43520:SF8">
    <property type="entry name" value="P-TYPE CU(+) TRANSPORTER"/>
    <property type="match status" value="1"/>
</dbReference>
<dbReference type="GO" id="GO:0043682">
    <property type="term" value="F:P-type divalent copper transporter activity"/>
    <property type="evidence" value="ECO:0007669"/>
    <property type="project" value="TreeGrafter"/>
</dbReference>
<dbReference type="PRINTS" id="PR00120">
    <property type="entry name" value="HATPASE"/>
</dbReference>
<evidence type="ECO:0000256" key="14">
    <source>
        <dbReference type="SAM" id="MobiDB-lite"/>
    </source>
</evidence>
<keyword evidence="5 13" id="KW-0479">Metal-binding</keyword>
<dbReference type="Pfam" id="PF00122">
    <property type="entry name" value="E1-E2_ATPase"/>
    <property type="match status" value="1"/>
</dbReference>
<evidence type="ECO:0000256" key="4">
    <source>
        <dbReference type="ARBA" id="ARBA00022692"/>
    </source>
</evidence>
<sequence length="763" mass="79035">MTTSTSTPVSGANVELRIGGMTCASCANRIERKLNKLDGVAATVNYATEKATVTVPDGYDPALLIAEVEKTGYTAALPTPRAPAPSDASGDTPNADGIDDPELESLRHRLRASTVLTVPVIAMAMIPALQFTYWQWASLTLAAPVIVWAAWPFHRAAWANLRHGTATMDTLISLGTVSAFLWSLYALFFGTAGTPGMKHPFELTLAPTHGAANIYLEVAAGVTTFILAGRYFEKRSKRQAGAALRALLDLGAKDVSVLRDGVETKIAIEELMVGDEFVVRPGEKIATDGVVASGSSAVDASMLTGESVPVEVAAGDTVVGATVNAGGRLVVRASRVGSDTQLAQMAELVERAQTGKAEVQRLADRISGVFVPIVIAIAVITLGAWLGAGFSVTAAFTAAVAVLVIACPCALGLATPTALLVGTGRGAQMGVLIKGPEVLESTRKVDTVVLDKTGTVTTGKMALIDVIAAPGTERAELLRLAGALENASEHPIAHAIATAAVEEVQTLPTPEEFANVEGKGVQGVVDGHAVVVGRESLLADWAQHLSPDLSRAKASAEAQGKTVVAVGWDGQVRGVLVVADTVKPTSAQAISQMRDLGLTPVLLTGDNEAVARQIAAEVGIDTVIAEVMPKDKVDVIARLQSEGKTVAMVGDGVNDAPALAQADLGLAMGTGTDVAIEASDITLVRGDLRSAVDAIRLSRRTLSTIKTNLFWAFAYNVAAIPVAALGMLNPMLAGAAMAFSSVFVVGNSLRLRGFTSTSSAPTH</sequence>
<name>A0A850PPH1_9MYCO</name>
<organism evidence="16 17">
    <name type="scientific">Mycolicibacterium hippocampi</name>
    <dbReference type="NCBI Taxonomy" id="659824"/>
    <lineage>
        <taxon>Bacteria</taxon>
        <taxon>Bacillati</taxon>
        <taxon>Actinomycetota</taxon>
        <taxon>Actinomycetes</taxon>
        <taxon>Mycobacteriales</taxon>
        <taxon>Mycobacteriaceae</taxon>
        <taxon>Mycolicibacterium</taxon>
    </lineage>
</organism>
<feature type="transmembrane region" description="Helical" evidence="13">
    <location>
        <begin position="110"/>
        <end position="127"/>
    </location>
</feature>
<dbReference type="InterPro" id="IPR036163">
    <property type="entry name" value="HMA_dom_sf"/>
</dbReference>
<feature type="transmembrane region" description="Helical" evidence="13">
    <location>
        <begin position="171"/>
        <end position="192"/>
    </location>
</feature>
<keyword evidence="9 13" id="KW-1133">Transmembrane helix</keyword>
<dbReference type="PROSITE" id="PS50846">
    <property type="entry name" value="HMA_2"/>
    <property type="match status" value="1"/>
</dbReference>
<dbReference type="SUPFAM" id="SSF81665">
    <property type="entry name" value="Calcium ATPase, transmembrane domain M"/>
    <property type="match status" value="1"/>
</dbReference>
<dbReference type="InterPro" id="IPR036412">
    <property type="entry name" value="HAD-like_sf"/>
</dbReference>
<feature type="transmembrane region" description="Helical" evidence="13">
    <location>
        <begin position="708"/>
        <end position="725"/>
    </location>
</feature>
<evidence type="ECO:0000256" key="9">
    <source>
        <dbReference type="ARBA" id="ARBA00022989"/>
    </source>
</evidence>
<dbReference type="InterPro" id="IPR008250">
    <property type="entry name" value="ATPase_P-typ_transduc_dom_A_sf"/>
</dbReference>
<proteinExistence type="inferred from homology"/>
<dbReference type="InterPro" id="IPR017969">
    <property type="entry name" value="Heavy-metal-associated_CS"/>
</dbReference>
<dbReference type="Gene3D" id="3.40.1110.10">
    <property type="entry name" value="Calcium-transporting ATPase, cytoplasmic domain N"/>
    <property type="match status" value="1"/>
</dbReference>
<comment type="subcellular location">
    <subcellularLocation>
        <location evidence="1">Cell membrane</location>
        <topology evidence="1">Multi-pass membrane protein</topology>
    </subcellularLocation>
</comment>
<dbReference type="PROSITE" id="PS01047">
    <property type="entry name" value="HMA_1"/>
    <property type="match status" value="1"/>
</dbReference>
<dbReference type="Gene3D" id="3.40.50.1000">
    <property type="entry name" value="HAD superfamily/HAD-like"/>
    <property type="match status" value="1"/>
</dbReference>
<evidence type="ECO:0000256" key="6">
    <source>
        <dbReference type="ARBA" id="ARBA00022741"/>
    </source>
</evidence>
<dbReference type="NCBIfam" id="TIGR01525">
    <property type="entry name" value="ATPase-IB_hvy"/>
    <property type="match status" value="1"/>
</dbReference>
<feature type="transmembrane region" description="Helical" evidence="13">
    <location>
        <begin position="133"/>
        <end position="151"/>
    </location>
</feature>
<accession>A0A850PPH1</accession>
<dbReference type="PANTHER" id="PTHR43520">
    <property type="entry name" value="ATP7, ISOFORM B"/>
    <property type="match status" value="1"/>
</dbReference>
<keyword evidence="17" id="KW-1185">Reference proteome</keyword>
<dbReference type="EMBL" id="JABFYL010000045">
    <property type="protein sequence ID" value="NVN52538.1"/>
    <property type="molecule type" value="Genomic_DNA"/>
</dbReference>
<dbReference type="Proteomes" id="UP000570517">
    <property type="component" value="Unassembled WGS sequence"/>
</dbReference>
<protein>
    <recommendedName>
        <fullName evidence="12">Cation-transporting P-type ATPase B</fullName>
    </recommendedName>
</protein>
<dbReference type="GO" id="GO:0055070">
    <property type="term" value="P:copper ion homeostasis"/>
    <property type="evidence" value="ECO:0007669"/>
    <property type="project" value="TreeGrafter"/>
</dbReference>
<dbReference type="GO" id="GO:0016887">
    <property type="term" value="F:ATP hydrolysis activity"/>
    <property type="evidence" value="ECO:0007669"/>
    <property type="project" value="InterPro"/>
</dbReference>
<dbReference type="GO" id="GO:0005886">
    <property type="term" value="C:plasma membrane"/>
    <property type="evidence" value="ECO:0007669"/>
    <property type="project" value="UniProtKB-SubCell"/>
</dbReference>
<evidence type="ECO:0000256" key="11">
    <source>
        <dbReference type="ARBA" id="ARBA00049360"/>
    </source>
</evidence>
<keyword evidence="3 13" id="KW-1003">Cell membrane</keyword>
<comment type="caution">
    <text evidence="16">The sequence shown here is derived from an EMBL/GenBank/DDBJ whole genome shotgun (WGS) entry which is preliminary data.</text>
</comment>
<dbReference type="FunFam" id="3.30.70.100:FF:000005">
    <property type="entry name" value="Copper-exporting P-type ATPase A"/>
    <property type="match status" value="1"/>
</dbReference>
<dbReference type="InterPro" id="IPR023298">
    <property type="entry name" value="ATPase_P-typ_TM_dom_sf"/>
</dbReference>
<evidence type="ECO:0000256" key="8">
    <source>
        <dbReference type="ARBA" id="ARBA00022967"/>
    </source>
</evidence>
<dbReference type="SFLD" id="SFLDF00027">
    <property type="entry name" value="p-type_atpase"/>
    <property type="match status" value="1"/>
</dbReference>
<evidence type="ECO:0000313" key="16">
    <source>
        <dbReference type="EMBL" id="NVN52538.1"/>
    </source>
</evidence>
<comment type="similarity">
    <text evidence="2 13">Belongs to the cation transport ATPase (P-type) (TC 3.A.3) family. Type IB subfamily.</text>
</comment>
<dbReference type="NCBIfam" id="TIGR01494">
    <property type="entry name" value="ATPase_P-type"/>
    <property type="match status" value="1"/>
</dbReference>
<dbReference type="InterPro" id="IPR023299">
    <property type="entry name" value="ATPase_P-typ_cyto_dom_N"/>
</dbReference>
<evidence type="ECO:0000256" key="2">
    <source>
        <dbReference type="ARBA" id="ARBA00006024"/>
    </source>
</evidence>
<dbReference type="SUPFAM" id="SSF81653">
    <property type="entry name" value="Calcium ATPase, transduction domain A"/>
    <property type="match status" value="1"/>
</dbReference>
<evidence type="ECO:0000256" key="10">
    <source>
        <dbReference type="ARBA" id="ARBA00023136"/>
    </source>
</evidence>
<dbReference type="FunFam" id="2.70.150.10:FF:000002">
    <property type="entry name" value="Copper-transporting ATPase 1, putative"/>
    <property type="match status" value="1"/>
</dbReference>
<comment type="catalytic activity">
    <reaction evidence="11">
        <text>ATP + H2O = ADP + phosphate + H(+)</text>
        <dbReference type="Rhea" id="RHEA:13065"/>
        <dbReference type="ChEBI" id="CHEBI:15377"/>
        <dbReference type="ChEBI" id="CHEBI:15378"/>
        <dbReference type="ChEBI" id="CHEBI:30616"/>
        <dbReference type="ChEBI" id="CHEBI:43474"/>
        <dbReference type="ChEBI" id="CHEBI:456216"/>
    </reaction>
</comment>
<feature type="region of interest" description="Disordered" evidence="14">
    <location>
        <begin position="76"/>
        <end position="101"/>
    </location>
</feature>
<dbReference type="Gene3D" id="2.70.150.10">
    <property type="entry name" value="Calcium-transporting ATPase, cytoplasmic transduction domain A"/>
    <property type="match status" value="1"/>
</dbReference>
<dbReference type="SFLD" id="SFLDG00002">
    <property type="entry name" value="C1.7:_P-type_atpase_like"/>
    <property type="match status" value="1"/>
</dbReference>
<dbReference type="PRINTS" id="PR00119">
    <property type="entry name" value="CATATPASE"/>
</dbReference>
<dbReference type="GO" id="GO:0005507">
    <property type="term" value="F:copper ion binding"/>
    <property type="evidence" value="ECO:0007669"/>
    <property type="project" value="TreeGrafter"/>
</dbReference>
<dbReference type="InterPro" id="IPR023214">
    <property type="entry name" value="HAD_sf"/>
</dbReference>
<dbReference type="SFLD" id="SFLDS00003">
    <property type="entry name" value="Haloacid_Dehalogenase"/>
    <property type="match status" value="1"/>
</dbReference>
<dbReference type="InterPro" id="IPR006121">
    <property type="entry name" value="HMA_dom"/>
</dbReference>
<dbReference type="SUPFAM" id="SSF56784">
    <property type="entry name" value="HAD-like"/>
    <property type="match status" value="1"/>
</dbReference>
<feature type="transmembrane region" description="Helical" evidence="13">
    <location>
        <begin position="731"/>
        <end position="749"/>
    </location>
</feature>
<evidence type="ECO:0000259" key="15">
    <source>
        <dbReference type="PROSITE" id="PS50846"/>
    </source>
</evidence>
<dbReference type="InterPro" id="IPR059000">
    <property type="entry name" value="ATPase_P-type_domA"/>
</dbReference>
<dbReference type="Pfam" id="PF00403">
    <property type="entry name" value="HMA"/>
    <property type="match status" value="1"/>
</dbReference>
<dbReference type="InterPro" id="IPR027256">
    <property type="entry name" value="P-typ_ATPase_IB"/>
</dbReference>
<feature type="transmembrane region" description="Helical" evidence="13">
    <location>
        <begin position="212"/>
        <end position="232"/>
    </location>
</feature>
<feature type="domain" description="HMA" evidence="15">
    <location>
        <begin position="12"/>
        <end position="76"/>
    </location>
</feature>
<feature type="transmembrane region" description="Helical" evidence="13">
    <location>
        <begin position="366"/>
        <end position="388"/>
    </location>
</feature>
<feature type="transmembrane region" description="Helical" evidence="13">
    <location>
        <begin position="394"/>
        <end position="421"/>
    </location>
</feature>
<dbReference type="InterPro" id="IPR044492">
    <property type="entry name" value="P_typ_ATPase_HD_dom"/>
</dbReference>
<reference evidence="16 17" key="1">
    <citation type="submission" date="2020-05" db="EMBL/GenBank/DDBJ databases">
        <title>Draft genome sequence of Mycobacterium hippocampi DL, isolated from European seabass, Dicentrarchus labrax, reared in fish farms.</title>
        <authorList>
            <person name="Stathopoulou P."/>
            <person name="Asimakis E."/>
            <person name="Tzokas K."/>
            <person name="Batargias C."/>
            <person name="Tsiamis G."/>
        </authorList>
    </citation>
    <scope>NUCLEOTIDE SEQUENCE [LARGE SCALE GENOMIC DNA]</scope>
    <source>
        <strain evidence="16 17">DL</strain>
    </source>
</reference>
<keyword evidence="10 13" id="KW-0472">Membrane</keyword>
<evidence type="ECO:0000256" key="1">
    <source>
        <dbReference type="ARBA" id="ARBA00004651"/>
    </source>
</evidence>
<dbReference type="SUPFAM" id="SSF55008">
    <property type="entry name" value="HMA, heavy metal-associated domain"/>
    <property type="match status" value="1"/>
</dbReference>
<keyword evidence="8" id="KW-1278">Translocase</keyword>
<evidence type="ECO:0000256" key="5">
    <source>
        <dbReference type="ARBA" id="ARBA00022723"/>
    </source>
</evidence>
<dbReference type="InterPro" id="IPR018303">
    <property type="entry name" value="ATPase_P-typ_P_site"/>
</dbReference>
<dbReference type="Gene3D" id="3.30.70.100">
    <property type="match status" value="1"/>
</dbReference>
<keyword evidence="4 13" id="KW-0812">Transmembrane</keyword>
<keyword evidence="6 13" id="KW-0547">Nucleotide-binding</keyword>
<dbReference type="InterPro" id="IPR001757">
    <property type="entry name" value="P_typ_ATPase"/>
</dbReference>
<dbReference type="GO" id="GO:0005524">
    <property type="term" value="F:ATP binding"/>
    <property type="evidence" value="ECO:0007669"/>
    <property type="project" value="UniProtKB-UniRule"/>
</dbReference>
<evidence type="ECO:0000256" key="7">
    <source>
        <dbReference type="ARBA" id="ARBA00022840"/>
    </source>
</evidence>
<evidence type="ECO:0000256" key="3">
    <source>
        <dbReference type="ARBA" id="ARBA00022475"/>
    </source>
</evidence>
<dbReference type="CDD" id="cd02094">
    <property type="entry name" value="P-type_ATPase_Cu-like"/>
    <property type="match status" value="1"/>
</dbReference>
<dbReference type="AlphaFoldDB" id="A0A850PPH1"/>